<feature type="region of interest" description="Disordered" evidence="1">
    <location>
        <begin position="1"/>
        <end position="28"/>
    </location>
</feature>
<proteinExistence type="predicted"/>
<comment type="caution">
    <text evidence="2">The sequence shown here is derived from an EMBL/GenBank/DDBJ whole genome shotgun (WGS) entry which is preliminary data.</text>
</comment>
<accession>A0A5M6IKR1</accession>
<feature type="region of interest" description="Disordered" evidence="1">
    <location>
        <begin position="108"/>
        <end position="141"/>
    </location>
</feature>
<dbReference type="OrthoDB" id="7267835at2"/>
<dbReference type="NCBIfam" id="NF047595">
    <property type="entry name" value="IS66_ISRel24_TnpA"/>
    <property type="match status" value="1"/>
</dbReference>
<dbReference type="GO" id="GO:0043565">
    <property type="term" value="F:sequence-specific DNA binding"/>
    <property type="evidence" value="ECO:0007669"/>
    <property type="project" value="InterPro"/>
</dbReference>
<dbReference type="AlphaFoldDB" id="A0A5M6IKR1"/>
<dbReference type="InterPro" id="IPR002514">
    <property type="entry name" value="Transposase_8"/>
</dbReference>
<dbReference type="PANTHER" id="PTHR37936">
    <property type="entry name" value="TRANSPOSASE INSC FOR INSERTION ELEMENT IS2A-RELATED"/>
    <property type="match status" value="1"/>
</dbReference>
<sequence>MKEDDKMLDAALESADASPTDRPSGRKQRIEVITRGERRRIWTVDQKREIAAESLEPGASPITVARKYGISTGQLYTWRQQLLRNAVGAAATPSPGFVRVDVVPMQVRREEAAPPPPEPDTPAASVAPPAPPPPSQPDGRIEIMLSHGVSVRVDAKVDGAALRRVLAALERR</sequence>
<evidence type="ECO:0000256" key="1">
    <source>
        <dbReference type="SAM" id="MobiDB-lite"/>
    </source>
</evidence>
<dbReference type="GO" id="GO:0004803">
    <property type="term" value="F:transposase activity"/>
    <property type="evidence" value="ECO:0007669"/>
    <property type="project" value="InterPro"/>
</dbReference>
<evidence type="ECO:0000313" key="2">
    <source>
        <dbReference type="EMBL" id="KAA5608148.1"/>
    </source>
</evidence>
<keyword evidence="3" id="KW-1185">Reference proteome</keyword>
<organism evidence="2 3">
    <name type="scientific">Rhodovastum atsumiense</name>
    <dbReference type="NCBI Taxonomy" id="504468"/>
    <lineage>
        <taxon>Bacteria</taxon>
        <taxon>Pseudomonadati</taxon>
        <taxon>Pseudomonadota</taxon>
        <taxon>Alphaproteobacteria</taxon>
        <taxon>Acetobacterales</taxon>
        <taxon>Acetobacteraceae</taxon>
        <taxon>Rhodovastum</taxon>
    </lineage>
</organism>
<dbReference type="SUPFAM" id="SSF48295">
    <property type="entry name" value="TrpR-like"/>
    <property type="match status" value="1"/>
</dbReference>
<dbReference type="Pfam" id="PF01527">
    <property type="entry name" value="HTH_Tnp_1"/>
    <property type="match status" value="1"/>
</dbReference>
<dbReference type="RefSeq" id="WP_150045630.1">
    <property type="nucleotide sequence ID" value="NZ_OW485603.1"/>
</dbReference>
<protein>
    <submittedName>
        <fullName evidence="2">Transposase</fullName>
    </submittedName>
</protein>
<name>A0A5M6IKR1_9PROT</name>
<dbReference type="Proteomes" id="UP000325255">
    <property type="component" value="Unassembled WGS sequence"/>
</dbReference>
<dbReference type="EMBL" id="VWPK01000102">
    <property type="protein sequence ID" value="KAA5608148.1"/>
    <property type="molecule type" value="Genomic_DNA"/>
</dbReference>
<gene>
    <name evidence="2" type="ORF">F1189_30425</name>
</gene>
<dbReference type="GO" id="GO:0006313">
    <property type="term" value="P:DNA transposition"/>
    <property type="evidence" value="ECO:0007669"/>
    <property type="project" value="InterPro"/>
</dbReference>
<dbReference type="PANTHER" id="PTHR37936:SF3">
    <property type="entry name" value="TRANSPOSASE INSC FOR INSERTION ELEMENT IS2A-RELATED"/>
    <property type="match status" value="1"/>
</dbReference>
<dbReference type="InterPro" id="IPR010921">
    <property type="entry name" value="Trp_repressor/repl_initiator"/>
</dbReference>
<reference evidence="2 3" key="1">
    <citation type="submission" date="2019-09" db="EMBL/GenBank/DDBJ databases">
        <title>Genome sequence of Rhodovastum atsumiense, a diverse member of the Acetobacteraceae family of non-sulfur purple photosynthetic bacteria.</title>
        <authorList>
            <person name="Meyer T."/>
            <person name="Kyndt J."/>
        </authorList>
    </citation>
    <scope>NUCLEOTIDE SEQUENCE [LARGE SCALE GENOMIC DNA]</scope>
    <source>
        <strain evidence="2 3">DSM 21279</strain>
    </source>
</reference>
<evidence type="ECO:0000313" key="3">
    <source>
        <dbReference type="Proteomes" id="UP000325255"/>
    </source>
</evidence>